<reference evidence="1 2" key="1">
    <citation type="journal article" date="2018" name="Mol. Biol. Evol.">
        <title>Broad Genomic Sampling Reveals a Smut Pathogenic Ancestry of the Fungal Clade Ustilaginomycotina.</title>
        <authorList>
            <person name="Kijpornyongpan T."/>
            <person name="Mondo S.J."/>
            <person name="Barry K."/>
            <person name="Sandor L."/>
            <person name="Lee J."/>
            <person name="Lipzen A."/>
            <person name="Pangilinan J."/>
            <person name="LaButti K."/>
            <person name="Hainaut M."/>
            <person name="Henrissat B."/>
            <person name="Grigoriev I.V."/>
            <person name="Spatafora J.W."/>
            <person name="Aime M.C."/>
        </authorList>
    </citation>
    <scope>NUCLEOTIDE SEQUENCE [LARGE SCALE GENOMIC DNA]</scope>
    <source>
        <strain evidence="1 2">MCA 4658</strain>
    </source>
</reference>
<sequence length="204" mass="23231">MSVRAERGWTLKRTSITYFEARRRKLLLCMPTYGSTPKETPQCAEPLEQWAISEYGAPCDCQQARELDVVKCSPRLHTHEVCIAAPHLLGTCHGWGSDMQLAEQRSMSALTTTTTRRDCCMAGRRAADRRDLCFEPCHRWLCPGRAATKQEESSLQWAIHGLQQQSNVNVAQSSGQVVDARNFKKSNESHEWPHRQSPCKVWCR</sequence>
<name>A0A316W7C6_9BASI</name>
<dbReference type="Proteomes" id="UP000245783">
    <property type="component" value="Unassembled WGS sequence"/>
</dbReference>
<proteinExistence type="predicted"/>
<dbReference type="RefSeq" id="XP_025370705.1">
    <property type="nucleotide sequence ID" value="XM_025517630.1"/>
</dbReference>
<accession>A0A316W7C6</accession>
<protein>
    <submittedName>
        <fullName evidence="1">Uncharacterized protein</fullName>
    </submittedName>
</protein>
<keyword evidence="2" id="KW-1185">Reference proteome</keyword>
<evidence type="ECO:0000313" key="1">
    <source>
        <dbReference type="EMBL" id="PWN43545.1"/>
    </source>
</evidence>
<gene>
    <name evidence="1" type="ORF">IE81DRAFT_77829</name>
</gene>
<dbReference type="EMBL" id="KZ819369">
    <property type="protein sequence ID" value="PWN43545.1"/>
    <property type="molecule type" value="Genomic_DNA"/>
</dbReference>
<dbReference type="GeneID" id="37039500"/>
<dbReference type="InParanoid" id="A0A316W7C6"/>
<organism evidence="1 2">
    <name type="scientific">Ceraceosorus guamensis</name>
    <dbReference type="NCBI Taxonomy" id="1522189"/>
    <lineage>
        <taxon>Eukaryota</taxon>
        <taxon>Fungi</taxon>
        <taxon>Dikarya</taxon>
        <taxon>Basidiomycota</taxon>
        <taxon>Ustilaginomycotina</taxon>
        <taxon>Exobasidiomycetes</taxon>
        <taxon>Ceraceosorales</taxon>
        <taxon>Ceraceosoraceae</taxon>
        <taxon>Ceraceosorus</taxon>
    </lineage>
</organism>
<dbReference type="AlphaFoldDB" id="A0A316W7C6"/>
<evidence type="ECO:0000313" key="2">
    <source>
        <dbReference type="Proteomes" id="UP000245783"/>
    </source>
</evidence>